<dbReference type="InterPro" id="IPR005152">
    <property type="entry name" value="Lipase_secreted"/>
</dbReference>
<dbReference type="InterPro" id="IPR029058">
    <property type="entry name" value="AB_hydrolase_fold"/>
</dbReference>
<dbReference type="Proteomes" id="UP001596106">
    <property type="component" value="Unassembled WGS sequence"/>
</dbReference>
<dbReference type="RefSeq" id="WP_379840921.1">
    <property type="nucleotide sequence ID" value="NZ_JBHSMA010000001.1"/>
</dbReference>
<organism evidence="1 2">
    <name type="scientific">Larkinella bovis</name>
    <dbReference type="NCBI Taxonomy" id="683041"/>
    <lineage>
        <taxon>Bacteria</taxon>
        <taxon>Pseudomonadati</taxon>
        <taxon>Bacteroidota</taxon>
        <taxon>Cytophagia</taxon>
        <taxon>Cytophagales</taxon>
        <taxon>Spirosomataceae</taxon>
        <taxon>Larkinella</taxon>
    </lineage>
</organism>
<dbReference type="EMBL" id="JBHSMA010000001">
    <property type="protein sequence ID" value="MFC5408236.1"/>
    <property type="molecule type" value="Genomic_DNA"/>
</dbReference>
<accession>A0ABW0I3X7</accession>
<evidence type="ECO:0000313" key="1">
    <source>
        <dbReference type="EMBL" id="MFC5408236.1"/>
    </source>
</evidence>
<sequence>MQPIPSRSRFRSSFVPLKTALVALFLTVYLASCTLVDHQPAPSYLVSSSLVAEVPVDQLAPRLAALNLPAQIPAQTFLLYNIKVYKLVYNTKAPNGQPIRASGALIVPQAPPSVGLPMISQQHGTIFTNNDAPSNYAMTSEAYVAASVFASNGYIMACPDYIGFGESGDPSNPLNLLLHTYEHREGLAQASLDMLRAAKEFIQNNSINWDTRLYLTGYSEGGYATMALYKKMQDEVPAEFNLKAVTAGAGAYDKTAFTKSLLSTPSHGIANYNRTYLWVLMTYDKLYGLNRSPGSYFVDPYLGQIVSQSLAVNLTVSFDQIFTTSFKAGVANGTDTNFLNALADNDVFDWKPLKPLQLYHGTDDPQVFFLNSQNAYMAMQARGAGSTVQLVPIPTGNHQTSLPYYILGTYTFIKANP</sequence>
<dbReference type="EC" id="3.4.-.-" evidence="1"/>
<reference evidence="2" key="1">
    <citation type="journal article" date="2019" name="Int. J. Syst. Evol. Microbiol.">
        <title>The Global Catalogue of Microorganisms (GCM) 10K type strain sequencing project: providing services to taxonomists for standard genome sequencing and annotation.</title>
        <authorList>
            <consortium name="The Broad Institute Genomics Platform"/>
            <consortium name="The Broad Institute Genome Sequencing Center for Infectious Disease"/>
            <person name="Wu L."/>
            <person name="Ma J."/>
        </authorList>
    </citation>
    <scope>NUCLEOTIDE SEQUENCE [LARGE SCALE GENOMIC DNA]</scope>
    <source>
        <strain evidence="2">CCUG 55250</strain>
    </source>
</reference>
<dbReference type="PANTHER" id="PTHR34853:SF1">
    <property type="entry name" value="LIPASE 5"/>
    <property type="match status" value="1"/>
</dbReference>
<gene>
    <name evidence="1" type="ORF">ACFPMF_02870</name>
</gene>
<dbReference type="Gene3D" id="3.40.50.1820">
    <property type="entry name" value="alpha/beta hydrolase"/>
    <property type="match status" value="1"/>
</dbReference>
<dbReference type="SUPFAM" id="SSF53474">
    <property type="entry name" value="alpha/beta-Hydrolases"/>
    <property type="match status" value="1"/>
</dbReference>
<dbReference type="Pfam" id="PF03583">
    <property type="entry name" value="LIP"/>
    <property type="match status" value="1"/>
</dbReference>
<proteinExistence type="predicted"/>
<dbReference type="GO" id="GO:0016787">
    <property type="term" value="F:hydrolase activity"/>
    <property type="evidence" value="ECO:0007669"/>
    <property type="project" value="UniProtKB-KW"/>
</dbReference>
<dbReference type="Gene3D" id="1.10.260.160">
    <property type="match status" value="1"/>
</dbReference>
<comment type="caution">
    <text evidence="1">The sequence shown here is derived from an EMBL/GenBank/DDBJ whole genome shotgun (WGS) entry which is preliminary data.</text>
</comment>
<keyword evidence="2" id="KW-1185">Reference proteome</keyword>
<keyword evidence="1" id="KW-0378">Hydrolase</keyword>
<dbReference type="PANTHER" id="PTHR34853">
    <property type="match status" value="1"/>
</dbReference>
<name>A0ABW0I3X7_9BACT</name>
<protein>
    <submittedName>
        <fullName evidence="1">Alpha/beta hydrolase family protein</fullName>
        <ecNumber evidence="1">3.4.-.-</ecNumber>
    </submittedName>
</protein>
<evidence type="ECO:0000313" key="2">
    <source>
        <dbReference type="Proteomes" id="UP001596106"/>
    </source>
</evidence>
<dbReference type="PIRSF" id="PIRSF029171">
    <property type="entry name" value="Esterase_LipA"/>
    <property type="match status" value="1"/>
</dbReference>